<comment type="catalytic activity">
    <reaction evidence="1 18 19">
        <text>(6R)-NADHX = (6S)-NADHX</text>
        <dbReference type="Rhea" id="RHEA:32215"/>
        <dbReference type="ChEBI" id="CHEBI:64074"/>
        <dbReference type="ChEBI" id="CHEBI:64075"/>
        <dbReference type="EC" id="5.1.99.6"/>
    </reaction>
</comment>
<dbReference type="PANTHER" id="PTHR12592:SF0">
    <property type="entry name" value="ATP-DEPENDENT (S)-NAD(P)H-HYDRATE DEHYDRATASE"/>
    <property type="match status" value="1"/>
</dbReference>
<evidence type="ECO:0000256" key="9">
    <source>
        <dbReference type="ARBA" id="ARBA00022958"/>
    </source>
</evidence>
<comment type="caution">
    <text evidence="18">Lacks conserved residue(s) required for the propagation of feature annotation.</text>
</comment>
<dbReference type="PROSITE" id="PS51383">
    <property type="entry name" value="YJEF_C_3"/>
    <property type="match status" value="1"/>
</dbReference>
<keyword evidence="23" id="KW-1185">Reference proteome</keyword>
<dbReference type="Pfam" id="PF01256">
    <property type="entry name" value="Carb_kinase"/>
    <property type="match status" value="1"/>
</dbReference>
<feature type="binding site" evidence="18">
    <location>
        <position position="155"/>
    </location>
    <ligand>
        <name>K(+)</name>
        <dbReference type="ChEBI" id="CHEBI:29103"/>
    </ligand>
</feature>
<feature type="binding site" evidence="18">
    <location>
        <begin position="61"/>
        <end position="65"/>
    </location>
    <ligand>
        <name>(6S)-NADPHX</name>
        <dbReference type="ChEBI" id="CHEBI:64076"/>
    </ligand>
</feature>
<evidence type="ECO:0000256" key="3">
    <source>
        <dbReference type="ARBA" id="ARBA00006001"/>
    </source>
</evidence>
<evidence type="ECO:0000256" key="16">
    <source>
        <dbReference type="ARBA" id="ARBA00049209"/>
    </source>
</evidence>
<dbReference type="Gene3D" id="3.40.50.10260">
    <property type="entry name" value="YjeF N-terminal domain"/>
    <property type="match status" value="1"/>
</dbReference>
<feature type="binding site" evidence="17">
    <location>
        <begin position="409"/>
        <end position="413"/>
    </location>
    <ligand>
        <name>AMP</name>
        <dbReference type="ChEBI" id="CHEBI:456215"/>
    </ligand>
</feature>
<evidence type="ECO:0000256" key="18">
    <source>
        <dbReference type="HAMAP-Rule" id="MF_01966"/>
    </source>
</evidence>
<feature type="binding site" evidence="18">
    <location>
        <begin position="123"/>
        <end position="129"/>
    </location>
    <ligand>
        <name>(6S)-NADPHX</name>
        <dbReference type="ChEBI" id="CHEBI:64076"/>
    </ligand>
</feature>
<keyword evidence="13" id="KW-0511">Multifunctional enzyme</keyword>
<sequence>MQNVFYSLRELDKRAEEDFNLKNGILMENAARGSAEKIKNLFPVKKGEAKKTLQIVCGSGDNGGDGLALARILADDFNLHIVILKEPKSELCKLQYERLKALNIKTAKNILPESDILFDSFLGTGLKGLLKAEDKKTIEKINKVKAFKIACDIPSGLNLDGEASPNAVICDMTFSMGALKQAFYSDEAKDITGKIEVIDLGLPRSSYEQNEKPNIFLLEKEDMLLPSRKKQNTNKGSFGHAGIIMGEKKGAALLAASAALEFGAGLVTLIGENGERPKNLKADFMYDGKFKVGFKAGFEAGKFELSKFTSLALGQGLGRKNDELFSILKIKEVQSMPIVIDADAFYYTELKTILPKLSSAVLTPHPKEFSSLLNISGLGNLSIEEIQKKRFPSALSFSKKFPKLVLVLKGANTLIAHNGKIFINSLGSPALSKAGSGDVLTGLICSLLAQGYKPLDAAITGSLAHSLASHNAGASYSLTASKLIKNLEKLEGEQFKESKARQVK</sequence>
<keyword evidence="9 18" id="KW-0630">Potassium</keyword>
<keyword evidence="8 17" id="KW-0521">NADP</keyword>
<evidence type="ECO:0000256" key="5">
    <source>
        <dbReference type="ARBA" id="ARBA00022723"/>
    </source>
</evidence>
<comment type="similarity">
    <text evidence="4 19">In the C-terminal section; belongs to the NnrD/CARKD family.</text>
</comment>
<dbReference type="InterPro" id="IPR029056">
    <property type="entry name" value="Ribokinase-like"/>
</dbReference>
<dbReference type="EC" id="4.2.1.136" evidence="19"/>
<keyword evidence="5 18" id="KW-0479">Metal-binding</keyword>
<organism evidence="22 23">
    <name type="scientific">Treponema putidum</name>
    <dbReference type="NCBI Taxonomy" id="221027"/>
    <lineage>
        <taxon>Bacteria</taxon>
        <taxon>Pseudomonadati</taxon>
        <taxon>Spirochaetota</taxon>
        <taxon>Spirochaetia</taxon>
        <taxon>Spirochaetales</taxon>
        <taxon>Treponemataceae</taxon>
        <taxon>Treponema</taxon>
    </lineage>
</organism>
<proteinExistence type="inferred from homology"/>
<comment type="function">
    <text evidence="17">Catalyzes the dehydration of the S-form of NAD(P)HX at the expense of ADP, which is converted to AMP. Together with NAD(P)HX epimerase, which catalyzes the epimerization of the S- and R-forms, the enzyme allows the repair of both epimers of NAD(P)HX, a damaged form of NAD(P)H that is a result of enzymatic or heat-dependent hydration.</text>
</comment>
<keyword evidence="12 17" id="KW-0456">Lyase</keyword>
<protein>
    <recommendedName>
        <fullName evidence="19">Bifunctional NAD(P)H-hydrate repair enzyme</fullName>
    </recommendedName>
    <alternativeName>
        <fullName evidence="19">Nicotinamide nucleotide repair protein</fullName>
    </alternativeName>
    <domain>
        <recommendedName>
            <fullName evidence="19">ADP-dependent (S)-NAD(P)H-hydrate dehydratase</fullName>
            <ecNumber evidence="19">4.2.1.136</ecNumber>
        </recommendedName>
        <alternativeName>
            <fullName evidence="19">ADP-dependent NAD(P)HX dehydratase</fullName>
        </alternativeName>
    </domain>
    <domain>
        <recommendedName>
            <fullName evidence="19">NAD(P)H-hydrate epimerase</fullName>
            <ecNumber evidence="19">5.1.99.6</ecNumber>
        </recommendedName>
    </domain>
</protein>
<feature type="domain" description="YjeF C-terminal" evidence="20">
    <location>
        <begin position="218"/>
        <end position="494"/>
    </location>
</feature>
<keyword evidence="10 17" id="KW-0520">NAD</keyword>
<dbReference type="Pfam" id="PF03853">
    <property type="entry name" value="YjeF_N"/>
    <property type="match status" value="1"/>
</dbReference>
<reference evidence="22" key="1">
    <citation type="submission" date="2019-04" db="EMBL/GenBank/DDBJ databases">
        <title>Whole genome sequencing of oral phylogroup 2 treponemes.</title>
        <authorList>
            <person name="Chan Y."/>
            <person name="Zeng H.H."/>
            <person name="Yu X.L."/>
            <person name="Leung W.K."/>
            <person name="Watt R.M."/>
        </authorList>
    </citation>
    <scope>NUCLEOTIDE SEQUENCE</scope>
    <source>
        <strain evidence="22">OMZ 847</strain>
    </source>
</reference>
<dbReference type="EC" id="5.1.99.6" evidence="19"/>
<comment type="similarity">
    <text evidence="18">Belongs to the NnrE/AIBP family.</text>
</comment>
<feature type="binding site" evidence="18">
    <location>
        <position position="152"/>
    </location>
    <ligand>
        <name>(6S)-NADPHX</name>
        <dbReference type="ChEBI" id="CHEBI:64076"/>
    </ligand>
</feature>
<dbReference type="PROSITE" id="PS51385">
    <property type="entry name" value="YJEF_N"/>
    <property type="match status" value="1"/>
</dbReference>
<feature type="binding site" evidence="17">
    <location>
        <position position="251"/>
    </location>
    <ligand>
        <name>(6S)-NADPHX</name>
        <dbReference type="ChEBI" id="CHEBI:64076"/>
    </ligand>
</feature>
<dbReference type="EMBL" id="CP038802">
    <property type="protein sequence ID" value="UTY28243.1"/>
    <property type="molecule type" value="Genomic_DNA"/>
</dbReference>
<dbReference type="HAMAP" id="MF_01966">
    <property type="entry name" value="NADHX_epimerase"/>
    <property type="match status" value="1"/>
</dbReference>
<comment type="function">
    <text evidence="14 19">Bifunctional enzyme that catalyzes the epimerization of the S- and R-forms of NAD(P)HX and the dehydration of the S-form of NAD(P)HX at the expense of ADP, which is converted to AMP. This allows the repair of both epimers of NAD(P)HX, a damaged form of NAD(P)H that is a result of enzymatic or heat-dependent hydration.</text>
</comment>
<dbReference type="InterPro" id="IPR030677">
    <property type="entry name" value="Nnr"/>
</dbReference>
<evidence type="ECO:0000256" key="14">
    <source>
        <dbReference type="ARBA" id="ARBA00025153"/>
    </source>
</evidence>
<name>A0ABY5HVJ6_9SPIR</name>
<evidence type="ECO:0000256" key="12">
    <source>
        <dbReference type="ARBA" id="ARBA00023239"/>
    </source>
</evidence>
<feature type="binding site" evidence="18">
    <location>
        <position position="119"/>
    </location>
    <ligand>
        <name>K(+)</name>
        <dbReference type="ChEBI" id="CHEBI:29103"/>
    </ligand>
</feature>
<dbReference type="InterPro" id="IPR004443">
    <property type="entry name" value="YjeF_N_dom"/>
</dbReference>
<feature type="binding site" evidence="17">
    <location>
        <position position="365"/>
    </location>
    <ligand>
        <name>(6S)-NADPHX</name>
        <dbReference type="ChEBI" id="CHEBI:64076"/>
    </ligand>
</feature>
<evidence type="ECO:0000256" key="2">
    <source>
        <dbReference type="ARBA" id="ARBA00000909"/>
    </source>
</evidence>
<evidence type="ECO:0000256" key="8">
    <source>
        <dbReference type="ARBA" id="ARBA00022857"/>
    </source>
</evidence>
<evidence type="ECO:0000259" key="20">
    <source>
        <dbReference type="PROSITE" id="PS51383"/>
    </source>
</evidence>
<dbReference type="HAMAP" id="MF_01965">
    <property type="entry name" value="NADHX_dehydratase"/>
    <property type="match status" value="1"/>
</dbReference>
<comment type="catalytic activity">
    <reaction evidence="16 17 19">
        <text>(6S)-NADPHX + ADP = AMP + phosphate + NADPH + H(+)</text>
        <dbReference type="Rhea" id="RHEA:32235"/>
        <dbReference type="ChEBI" id="CHEBI:15378"/>
        <dbReference type="ChEBI" id="CHEBI:43474"/>
        <dbReference type="ChEBI" id="CHEBI:57783"/>
        <dbReference type="ChEBI" id="CHEBI:64076"/>
        <dbReference type="ChEBI" id="CHEBI:456215"/>
        <dbReference type="ChEBI" id="CHEBI:456216"/>
        <dbReference type="EC" id="4.2.1.136"/>
    </reaction>
</comment>
<dbReference type="InterPro" id="IPR017953">
    <property type="entry name" value="Carbohydrate_kinase_pred_CS"/>
</dbReference>
<dbReference type="NCBIfam" id="TIGR00197">
    <property type="entry name" value="yjeF_nterm"/>
    <property type="match status" value="1"/>
</dbReference>
<feature type="binding site" evidence="17">
    <location>
        <position position="438"/>
    </location>
    <ligand>
        <name>(6S)-NADPHX</name>
        <dbReference type="ChEBI" id="CHEBI:64076"/>
    </ligand>
</feature>
<dbReference type="InterPro" id="IPR000631">
    <property type="entry name" value="CARKD"/>
</dbReference>
<evidence type="ECO:0000313" key="22">
    <source>
        <dbReference type="EMBL" id="UTY28243.1"/>
    </source>
</evidence>
<comment type="catalytic activity">
    <reaction evidence="15 17 19">
        <text>(6S)-NADHX + ADP = AMP + phosphate + NADH + H(+)</text>
        <dbReference type="Rhea" id="RHEA:32223"/>
        <dbReference type="ChEBI" id="CHEBI:15378"/>
        <dbReference type="ChEBI" id="CHEBI:43474"/>
        <dbReference type="ChEBI" id="CHEBI:57945"/>
        <dbReference type="ChEBI" id="CHEBI:64074"/>
        <dbReference type="ChEBI" id="CHEBI:456215"/>
        <dbReference type="ChEBI" id="CHEBI:456216"/>
        <dbReference type="EC" id="4.2.1.136"/>
    </reaction>
</comment>
<comment type="subunit">
    <text evidence="17">Homotetramer.</text>
</comment>
<evidence type="ECO:0000256" key="13">
    <source>
        <dbReference type="ARBA" id="ARBA00023268"/>
    </source>
</evidence>
<dbReference type="Gene3D" id="3.40.1190.20">
    <property type="match status" value="1"/>
</dbReference>
<evidence type="ECO:0000256" key="6">
    <source>
        <dbReference type="ARBA" id="ARBA00022741"/>
    </source>
</evidence>
<feature type="domain" description="YjeF N-terminal" evidence="21">
    <location>
        <begin position="8"/>
        <end position="208"/>
    </location>
</feature>
<comment type="function">
    <text evidence="18">Catalyzes the epimerization of the S- and R-forms of NAD(P)HX, a damaged form of NAD(P)H that is a result of enzymatic or heat-dependent hydration. This is a prerequisite for the S-specific NAD(P)H-hydrate dehydratase to allow the repair of both epimers of NAD(P)HX.</text>
</comment>
<gene>
    <name evidence="17" type="primary">nnrD</name>
    <name evidence="18" type="synonym">nnrE</name>
    <name evidence="22" type="ORF">E4N76_04070</name>
</gene>
<keyword evidence="11 18" id="KW-0413">Isomerase</keyword>
<dbReference type="PANTHER" id="PTHR12592">
    <property type="entry name" value="ATP-DEPENDENT (S)-NAD(P)H-HYDRATE DEHYDRATASE FAMILY MEMBER"/>
    <property type="match status" value="1"/>
</dbReference>
<evidence type="ECO:0000256" key="7">
    <source>
        <dbReference type="ARBA" id="ARBA00022840"/>
    </source>
</evidence>
<feature type="binding site" evidence="18">
    <location>
        <position position="62"/>
    </location>
    <ligand>
        <name>K(+)</name>
        <dbReference type="ChEBI" id="CHEBI:29103"/>
    </ligand>
</feature>
<evidence type="ECO:0000313" key="23">
    <source>
        <dbReference type="Proteomes" id="UP001059401"/>
    </source>
</evidence>
<evidence type="ECO:0000256" key="4">
    <source>
        <dbReference type="ARBA" id="ARBA00009524"/>
    </source>
</evidence>
<dbReference type="SUPFAM" id="SSF53613">
    <property type="entry name" value="Ribokinase-like"/>
    <property type="match status" value="1"/>
</dbReference>
<feature type="binding site" evidence="17">
    <location>
        <position position="316"/>
    </location>
    <ligand>
        <name>(6S)-NADPHX</name>
        <dbReference type="ChEBI" id="CHEBI:64076"/>
    </ligand>
</feature>
<comment type="similarity">
    <text evidence="17">Belongs to the NnrD/CARKD family.</text>
</comment>
<dbReference type="RefSeq" id="WP_255806136.1">
    <property type="nucleotide sequence ID" value="NZ_CP038802.1"/>
</dbReference>
<dbReference type="Proteomes" id="UP001059401">
    <property type="component" value="Chromosome"/>
</dbReference>
<keyword evidence="6 17" id="KW-0547">Nucleotide-binding</keyword>
<comment type="cofactor">
    <cofactor evidence="18 19">
        <name>K(+)</name>
        <dbReference type="ChEBI" id="CHEBI:29103"/>
    </cofactor>
    <text evidence="18 19">Binds 1 potassium ion per subunit.</text>
</comment>
<dbReference type="NCBIfam" id="TIGR00196">
    <property type="entry name" value="yjeF_cterm"/>
    <property type="match status" value="1"/>
</dbReference>
<comment type="catalytic activity">
    <reaction evidence="2 18 19">
        <text>(6R)-NADPHX = (6S)-NADPHX</text>
        <dbReference type="Rhea" id="RHEA:32227"/>
        <dbReference type="ChEBI" id="CHEBI:64076"/>
        <dbReference type="ChEBI" id="CHEBI:64077"/>
        <dbReference type="EC" id="5.1.99.6"/>
    </reaction>
</comment>
<evidence type="ECO:0000259" key="21">
    <source>
        <dbReference type="PROSITE" id="PS51385"/>
    </source>
</evidence>
<dbReference type="CDD" id="cd01171">
    <property type="entry name" value="YXKO-related"/>
    <property type="match status" value="1"/>
</dbReference>
<comment type="cofactor">
    <cofactor evidence="17">
        <name>Mg(2+)</name>
        <dbReference type="ChEBI" id="CHEBI:18420"/>
    </cofactor>
</comment>
<accession>A0ABY5HVJ6</accession>
<evidence type="ECO:0000256" key="1">
    <source>
        <dbReference type="ARBA" id="ARBA00000013"/>
    </source>
</evidence>
<evidence type="ECO:0000256" key="17">
    <source>
        <dbReference type="HAMAP-Rule" id="MF_01965"/>
    </source>
</evidence>
<evidence type="ECO:0000256" key="10">
    <source>
        <dbReference type="ARBA" id="ARBA00023027"/>
    </source>
</evidence>
<evidence type="ECO:0000256" key="11">
    <source>
        <dbReference type="ARBA" id="ARBA00023235"/>
    </source>
</evidence>
<keyword evidence="7 17" id="KW-0067">ATP-binding</keyword>
<feature type="binding site" evidence="17">
    <location>
        <position position="437"/>
    </location>
    <ligand>
        <name>AMP</name>
        <dbReference type="ChEBI" id="CHEBI:456215"/>
    </ligand>
</feature>
<dbReference type="PROSITE" id="PS01050">
    <property type="entry name" value="YJEF_C_2"/>
    <property type="match status" value="1"/>
</dbReference>
<evidence type="ECO:0000256" key="15">
    <source>
        <dbReference type="ARBA" id="ARBA00048238"/>
    </source>
</evidence>
<dbReference type="PIRSF" id="PIRSF017184">
    <property type="entry name" value="Nnr"/>
    <property type="match status" value="1"/>
</dbReference>
<evidence type="ECO:0000256" key="19">
    <source>
        <dbReference type="PIRNR" id="PIRNR017184"/>
    </source>
</evidence>
<dbReference type="InterPro" id="IPR036652">
    <property type="entry name" value="YjeF_N_dom_sf"/>
</dbReference>
<comment type="similarity">
    <text evidence="3 19">In the N-terminal section; belongs to the NnrE/AIBP family.</text>
</comment>
<dbReference type="SUPFAM" id="SSF64153">
    <property type="entry name" value="YjeF N-terminal domain-like"/>
    <property type="match status" value="1"/>
</dbReference>